<accession>A0A5J4QNZ4</accession>
<dbReference type="EMBL" id="SNRY01002965">
    <property type="protein sequence ID" value="KAA6322751.1"/>
    <property type="molecule type" value="Genomic_DNA"/>
</dbReference>
<gene>
    <name evidence="1" type="ORF">EZS27_027733</name>
</gene>
<comment type="caution">
    <text evidence="1">The sequence shown here is derived from an EMBL/GenBank/DDBJ whole genome shotgun (WGS) entry which is preliminary data.</text>
</comment>
<dbReference type="AlphaFoldDB" id="A0A5J4QNZ4"/>
<name>A0A5J4QNZ4_9ZZZZ</name>
<sequence length="56" mass="6605">MTLPKIEYSEITPKEFQQKITDYQANLQSYFEEGKKLEGEILQNLASIKMESYDNE</sequence>
<reference evidence="1" key="1">
    <citation type="submission" date="2019-03" db="EMBL/GenBank/DDBJ databases">
        <title>Single cell metagenomics reveals metabolic interactions within the superorganism composed of flagellate Streblomastix strix and complex community of Bacteroidetes bacteria on its surface.</title>
        <authorList>
            <person name="Treitli S.C."/>
            <person name="Kolisko M."/>
            <person name="Husnik F."/>
            <person name="Keeling P."/>
            <person name="Hampl V."/>
        </authorList>
    </citation>
    <scope>NUCLEOTIDE SEQUENCE</scope>
    <source>
        <strain evidence="1">STM</strain>
    </source>
</reference>
<proteinExistence type="predicted"/>
<protein>
    <submittedName>
        <fullName evidence="1">Uncharacterized protein</fullName>
    </submittedName>
</protein>
<evidence type="ECO:0000313" key="1">
    <source>
        <dbReference type="EMBL" id="KAA6322751.1"/>
    </source>
</evidence>
<organism evidence="1">
    <name type="scientific">termite gut metagenome</name>
    <dbReference type="NCBI Taxonomy" id="433724"/>
    <lineage>
        <taxon>unclassified sequences</taxon>
        <taxon>metagenomes</taxon>
        <taxon>organismal metagenomes</taxon>
    </lineage>
</organism>